<feature type="compositionally biased region" description="Low complexity" evidence="6">
    <location>
        <begin position="642"/>
        <end position="651"/>
    </location>
</feature>
<dbReference type="InterPro" id="IPR040382">
    <property type="entry name" value="NOL10/Enp2"/>
</dbReference>
<sequence length="803" mass="88293">MVVLADPTTVKVYTVNGSASGSSSSLPDWLTRKRAVKGKGKRNAVREQVESTIELIQHFEFPEASNRVKTTRDGHHTIATGTYKPQIRVWDLDQLSLKFERHTDAENVDFVMLSDDWTKSIHLQNDRSVELHTQGGFHYRTRIPRFGRALAYHFPSCDALFAASGPEIFRLNLDQGRFMNPLFLQGEGGEEIAGVNIIDINPAHQLFGFGVDGNGTVEFWDPRSRARVGILRLPKERLLPVGAALPALPGVDDGSGQSLSATAISSRPDGLSYAIGTSSGHTLLYDIRSARPLAIKDQGYGLPVKNVSWIEGGNRVAGDGLVLSADKKVIKIWDRNSPETNFASITPASDINDVHHVPNSGLLLLANEGIQMTTYFIPQLGPAPRWASFLENLTEEMEDQTMRTAYKDYKFITRDELASLGLEHLIGTPTLKPYMHGYFLSLALYDAARVIANPYVYAEHRERAVREKMDKLAESRIRAPKNALAGVKVNKALATKIRKEEERAKKKDERKRAKKAAEAGSEGDAMNMDEEDSEAEGQAIKERPSLLNDPRFAALFENPEFEVDESTREYALLNPSAVAHRQTRDAAVKGGKTKTAVEEEEEESDKTSSDGLSDSKESESGGEESEDSDAAGALWTDDIRARMAARNSARSQWRSQPRQRTPKVNLVPLHAQAPGAGRSTDKNASFGQRRSISSTAGNGKGKARADTVGAHHTGDGGMEISFMPKSSGTYDSDEDMDGSHRATGKGGAKGKMEARRKGVETFGAGMERGGEEPGRELSESERRGRMHRRKGMRSGSKNTFRSR</sequence>
<evidence type="ECO:0000256" key="5">
    <source>
        <dbReference type="ARBA" id="ARBA00023242"/>
    </source>
</evidence>
<dbReference type="Gene3D" id="2.130.10.10">
    <property type="entry name" value="YVTN repeat-like/Quinoprotein amine dehydrogenase"/>
    <property type="match status" value="2"/>
</dbReference>
<protein>
    <submittedName>
        <fullName evidence="10">Uncharacterized protein</fullName>
    </submittedName>
</protein>
<accession>A0A165R920</accession>
<feature type="compositionally biased region" description="Polar residues" evidence="6">
    <location>
        <begin position="682"/>
        <end position="697"/>
    </location>
</feature>
<dbReference type="Pfam" id="PF23098">
    <property type="entry name" value="Beta-prop_NOL10_N"/>
    <property type="match status" value="1"/>
</dbReference>
<keyword evidence="5" id="KW-0539">Nucleus</keyword>
<feature type="compositionally biased region" description="Acidic residues" evidence="6">
    <location>
        <begin position="620"/>
        <end position="629"/>
    </location>
</feature>
<feature type="domain" description="Nucleolar protein 10-like N-terminal" evidence="9">
    <location>
        <begin position="22"/>
        <end position="404"/>
    </location>
</feature>
<feature type="region of interest" description="Disordered" evidence="6">
    <location>
        <begin position="574"/>
        <end position="803"/>
    </location>
</feature>
<evidence type="ECO:0000259" key="8">
    <source>
        <dbReference type="Pfam" id="PF23097"/>
    </source>
</evidence>
<feature type="compositionally biased region" description="Basic and acidic residues" evidence="6">
    <location>
        <begin position="768"/>
        <end position="783"/>
    </location>
</feature>
<feature type="compositionally biased region" description="Basic and acidic residues" evidence="6">
    <location>
        <begin position="605"/>
        <end position="619"/>
    </location>
</feature>
<name>A0A165R920_9APHY</name>
<feature type="region of interest" description="Disordered" evidence="6">
    <location>
        <begin position="498"/>
        <end position="546"/>
    </location>
</feature>
<feature type="compositionally biased region" description="Basic and acidic residues" evidence="6">
    <location>
        <begin position="498"/>
        <end position="517"/>
    </location>
</feature>
<dbReference type="Pfam" id="PF08159">
    <property type="entry name" value="NUC153"/>
    <property type="match status" value="1"/>
</dbReference>
<evidence type="ECO:0000256" key="1">
    <source>
        <dbReference type="ARBA" id="ARBA00004604"/>
    </source>
</evidence>
<dbReference type="InterPro" id="IPR015943">
    <property type="entry name" value="WD40/YVTN_repeat-like_dom_sf"/>
</dbReference>
<evidence type="ECO:0000313" key="11">
    <source>
        <dbReference type="Proteomes" id="UP000076727"/>
    </source>
</evidence>
<reference evidence="10 11" key="1">
    <citation type="journal article" date="2016" name="Mol. Biol. Evol.">
        <title>Comparative Genomics of Early-Diverging Mushroom-Forming Fungi Provides Insights into the Origins of Lignocellulose Decay Capabilities.</title>
        <authorList>
            <person name="Nagy L.G."/>
            <person name="Riley R."/>
            <person name="Tritt A."/>
            <person name="Adam C."/>
            <person name="Daum C."/>
            <person name="Floudas D."/>
            <person name="Sun H."/>
            <person name="Yadav J.S."/>
            <person name="Pangilinan J."/>
            <person name="Larsson K.H."/>
            <person name="Matsuura K."/>
            <person name="Barry K."/>
            <person name="Labutti K."/>
            <person name="Kuo R."/>
            <person name="Ohm R.A."/>
            <person name="Bhattacharya S.S."/>
            <person name="Shirouzu T."/>
            <person name="Yoshinaga Y."/>
            <person name="Martin F.M."/>
            <person name="Grigoriev I.V."/>
            <person name="Hibbett D.S."/>
        </authorList>
    </citation>
    <scope>NUCLEOTIDE SEQUENCE [LARGE SCALE GENOMIC DNA]</scope>
    <source>
        <strain evidence="10 11">L-15889</strain>
    </source>
</reference>
<dbReference type="PANTHER" id="PTHR14927:SF0">
    <property type="entry name" value="NUCLEOLAR PROTEIN 10"/>
    <property type="match status" value="1"/>
</dbReference>
<dbReference type="STRING" id="1314783.A0A165R920"/>
<dbReference type="Pfam" id="PF23097">
    <property type="entry name" value="NOL10_2nd"/>
    <property type="match status" value="1"/>
</dbReference>
<comment type="similarity">
    <text evidence="2">Belongs to the WD repeat NOL10/ENP2 family.</text>
</comment>
<evidence type="ECO:0000256" key="2">
    <source>
        <dbReference type="ARBA" id="ARBA00005264"/>
    </source>
</evidence>
<dbReference type="AlphaFoldDB" id="A0A165R920"/>
<dbReference type="InterPro" id="IPR056550">
    <property type="entry name" value="NOL10_2nd"/>
</dbReference>
<dbReference type="InterPro" id="IPR056551">
    <property type="entry name" value="Beta-prop_NOL10_N"/>
</dbReference>
<evidence type="ECO:0000256" key="4">
    <source>
        <dbReference type="ARBA" id="ARBA00022737"/>
    </source>
</evidence>
<evidence type="ECO:0000259" key="7">
    <source>
        <dbReference type="Pfam" id="PF08159"/>
    </source>
</evidence>
<dbReference type="InterPro" id="IPR012580">
    <property type="entry name" value="NUC153"/>
</dbReference>
<dbReference type="GO" id="GO:0032040">
    <property type="term" value="C:small-subunit processome"/>
    <property type="evidence" value="ECO:0007669"/>
    <property type="project" value="TreeGrafter"/>
</dbReference>
<feature type="domain" description="NUC153" evidence="7">
    <location>
        <begin position="549"/>
        <end position="576"/>
    </location>
</feature>
<feature type="domain" description="Nucleolar protein 10-like second" evidence="8">
    <location>
        <begin position="406"/>
        <end position="453"/>
    </location>
</feature>
<dbReference type="Proteomes" id="UP000076727">
    <property type="component" value="Unassembled WGS sequence"/>
</dbReference>
<organism evidence="10 11">
    <name type="scientific">Daedalea quercina L-15889</name>
    <dbReference type="NCBI Taxonomy" id="1314783"/>
    <lineage>
        <taxon>Eukaryota</taxon>
        <taxon>Fungi</taxon>
        <taxon>Dikarya</taxon>
        <taxon>Basidiomycota</taxon>
        <taxon>Agaricomycotina</taxon>
        <taxon>Agaricomycetes</taxon>
        <taxon>Polyporales</taxon>
        <taxon>Fomitopsis</taxon>
    </lineage>
</organism>
<keyword evidence="11" id="KW-1185">Reference proteome</keyword>
<comment type="subcellular location">
    <subcellularLocation>
        <location evidence="1">Nucleus</location>
        <location evidence="1">Nucleolus</location>
    </subcellularLocation>
</comment>
<keyword evidence="4" id="KW-0677">Repeat</keyword>
<keyword evidence="3" id="KW-0853">WD repeat</keyword>
<evidence type="ECO:0000256" key="6">
    <source>
        <dbReference type="SAM" id="MobiDB-lite"/>
    </source>
</evidence>
<dbReference type="OrthoDB" id="273340at2759"/>
<dbReference type="GO" id="GO:0030686">
    <property type="term" value="C:90S preribosome"/>
    <property type="evidence" value="ECO:0007669"/>
    <property type="project" value="TreeGrafter"/>
</dbReference>
<dbReference type="GO" id="GO:0000462">
    <property type="term" value="P:maturation of SSU-rRNA from tricistronic rRNA transcript (SSU-rRNA, 5.8S rRNA, LSU-rRNA)"/>
    <property type="evidence" value="ECO:0007669"/>
    <property type="project" value="TreeGrafter"/>
</dbReference>
<evidence type="ECO:0000313" key="10">
    <source>
        <dbReference type="EMBL" id="KZT70459.1"/>
    </source>
</evidence>
<evidence type="ECO:0000256" key="3">
    <source>
        <dbReference type="ARBA" id="ARBA00022574"/>
    </source>
</evidence>
<gene>
    <name evidence="10" type="ORF">DAEQUDRAFT_750348</name>
</gene>
<dbReference type="EMBL" id="KV429051">
    <property type="protein sequence ID" value="KZT70459.1"/>
    <property type="molecule type" value="Genomic_DNA"/>
</dbReference>
<evidence type="ECO:0000259" key="9">
    <source>
        <dbReference type="Pfam" id="PF23098"/>
    </source>
</evidence>
<feature type="compositionally biased region" description="Basic and acidic residues" evidence="6">
    <location>
        <begin position="750"/>
        <end position="759"/>
    </location>
</feature>
<proteinExistence type="inferred from homology"/>
<dbReference type="SUPFAM" id="SSF50978">
    <property type="entry name" value="WD40 repeat-like"/>
    <property type="match status" value="1"/>
</dbReference>
<dbReference type="InterPro" id="IPR036322">
    <property type="entry name" value="WD40_repeat_dom_sf"/>
</dbReference>
<dbReference type="PANTHER" id="PTHR14927">
    <property type="entry name" value="NUCLEOLAR PROTEIN 10"/>
    <property type="match status" value="1"/>
</dbReference>